<evidence type="ECO:0000313" key="7">
    <source>
        <dbReference type="EMBL" id="AXK41399.1"/>
    </source>
</evidence>
<evidence type="ECO:0000256" key="2">
    <source>
        <dbReference type="ARBA" id="ARBA00022475"/>
    </source>
</evidence>
<keyword evidence="5 6" id="KW-0472">Membrane</keyword>
<organism evidence="7 8">
    <name type="scientific">Erythrobacter aureus</name>
    <dbReference type="NCBI Taxonomy" id="2182384"/>
    <lineage>
        <taxon>Bacteria</taxon>
        <taxon>Pseudomonadati</taxon>
        <taxon>Pseudomonadota</taxon>
        <taxon>Alphaproteobacteria</taxon>
        <taxon>Sphingomonadales</taxon>
        <taxon>Erythrobacteraceae</taxon>
        <taxon>Erythrobacter/Porphyrobacter group</taxon>
        <taxon>Erythrobacter</taxon>
    </lineage>
</organism>
<dbReference type="RefSeq" id="WP_115415587.1">
    <property type="nucleotide sequence ID" value="NZ_CP031357.1"/>
</dbReference>
<dbReference type="PANTHER" id="PTHR30213">
    <property type="entry name" value="INNER MEMBRANE PROTEIN YHJD"/>
    <property type="match status" value="1"/>
</dbReference>
<evidence type="ECO:0000256" key="1">
    <source>
        <dbReference type="ARBA" id="ARBA00004651"/>
    </source>
</evidence>
<dbReference type="NCBIfam" id="TIGR00765">
    <property type="entry name" value="yihY_not_rbn"/>
    <property type="match status" value="1"/>
</dbReference>
<dbReference type="GO" id="GO:0005886">
    <property type="term" value="C:plasma membrane"/>
    <property type="evidence" value="ECO:0007669"/>
    <property type="project" value="UniProtKB-SubCell"/>
</dbReference>
<comment type="subcellular location">
    <subcellularLocation>
        <location evidence="1">Cell membrane</location>
        <topology evidence="1">Multi-pass membrane protein</topology>
    </subcellularLocation>
</comment>
<dbReference type="KEGG" id="err:DVR09_02800"/>
<dbReference type="Pfam" id="PF03631">
    <property type="entry name" value="Virul_fac_BrkB"/>
    <property type="match status" value="1"/>
</dbReference>
<gene>
    <name evidence="7" type="ORF">DVR09_02800</name>
</gene>
<keyword evidence="8" id="KW-1185">Reference proteome</keyword>
<dbReference type="EMBL" id="CP031357">
    <property type="protein sequence ID" value="AXK41399.1"/>
    <property type="molecule type" value="Genomic_DNA"/>
</dbReference>
<dbReference type="InterPro" id="IPR017039">
    <property type="entry name" value="Virul_fac_BrkB"/>
</dbReference>
<dbReference type="OrthoDB" id="9781030at2"/>
<dbReference type="Proteomes" id="UP000254508">
    <property type="component" value="Chromosome"/>
</dbReference>
<sequence>MLSALKGAWQAGSRDNIGLIAAGVAYYALLALIPALGAIVLAYGVFAAPQTVGSHIELLTNRLPASAADLIAGQLKAVSDGSSGAQGVGLFVSLAIALFGARSGARSLMTGFNIVFHADEERGFVRGNLVAVAITAASLASMIAAGIASAALANLGGVVGGSASMVLAGIAATLAAGMLYRFAPNAPAPAWSAIWPAAALFAASWLVATAGFAFYAANFGNYNATYGTLGAVLALITWFWATGFLLLFGAEYAALRSTRNTA</sequence>
<dbReference type="AlphaFoldDB" id="A0A345YBU7"/>
<keyword evidence="4 6" id="KW-1133">Transmembrane helix</keyword>
<feature type="transmembrane region" description="Helical" evidence="6">
    <location>
        <begin position="24"/>
        <end position="46"/>
    </location>
</feature>
<feature type="transmembrane region" description="Helical" evidence="6">
    <location>
        <begin position="158"/>
        <end position="182"/>
    </location>
</feature>
<evidence type="ECO:0000313" key="8">
    <source>
        <dbReference type="Proteomes" id="UP000254508"/>
    </source>
</evidence>
<evidence type="ECO:0000256" key="3">
    <source>
        <dbReference type="ARBA" id="ARBA00022692"/>
    </source>
</evidence>
<proteinExistence type="predicted"/>
<accession>A0A345YBU7</accession>
<evidence type="ECO:0000256" key="6">
    <source>
        <dbReference type="SAM" id="Phobius"/>
    </source>
</evidence>
<feature type="transmembrane region" description="Helical" evidence="6">
    <location>
        <begin position="129"/>
        <end position="152"/>
    </location>
</feature>
<protein>
    <submittedName>
        <fullName evidence="7">YihY/virulence factor BrkB family protein</fullName>
    </submittedName>
</protein>
<keyword evidence="2" id="KW-1003">Cell membrane</keyword>
<dbReference type="PIRSF" id="PIRSF035875">
    <property type="entry name" value="RNase_BN"/>
    <property type="match status" value="1"/>
</dbReference>
<feature type="transmembrane region" description="Helical" evidence="6">
    <location>
        <begin position="194"/>
        <end position="217"/>
    </location>
</feature>
<keyword evidence="3 6" id="KW-0812">Transmembrane</keyword>
<evidence type="ECO:0000256" key="4">
    <source>
        <dbReference type="ARBA" id="ARBA00022989"/>
    </source>
</evidence>
<name>A0A345YBU7_9SPHN</name>
<dbReference type="PANTHER" id="PTHR30213:SF0">
    <property type="entry name" value="UPF0761 MEMBRANE PROTEIN YIHY"/>
    <property type="match status" value="1"/>
</dbReference>
<reference evidence="8" key="1">
    <citation type="submission" date="2018-07" db="EMBL/GenBank/DDBJ databases">
        <title>Genome sequence of Erythrobacter strain YH-07, an antagonistic bacterium isolated from Yellow Sea.</title>
        <authorList>
            <person name="Tang T."/>
            <person name="Liu Q."/>
            <person name="Sun X."/>
        </authorList>
    </citation>
    <scope>NUCLEOTIDE SEQUENCE [LARGE SCALE GENOMIC DNA]</scope>
    <source>
        <strain evidence="8">YH-07</strain>
    </source>
</reference>
<feature type="transmembrane region" description="Helical" evidence="6">
    <location>
        <begin position="84"/>
        <end position="101"/>
    </location>
</feature>
<evidence type="ECO:0000256" key="5">
    <source>
        <dbReference type="ARBA" id="ARBA00023136"/>
    </source>
</evidence>
<feature type="transmembrane region" description="Helical" evidence="6">
    <location>
        <begin position="229"/>
        <end position="250"/>
    </location>
</feature>